<protein>
    <submittedName>
        <fullName evidence="2">Uncharacterized protein</fullName>
    </submittedName>
</protein>
<organism evidence="2 3">
    <name type="scientific">Geranomyces variabilis</name>
    <dbReference type="NCBI Taxonomy" id="109894"/>
    <lineage>
        <taxon>Eukaryota</taxon>
        <taxon>Fungi</taxon>
        <taxon>Fungi incertae sedis</taxon>
        <taxon>Chytridiomycota</taxon>
        <taxon>Chytridiomycota incertae sedis</taxon>
        <taxon>Chytridiomycetes</taxon>
        <taxon>Spizellomycetales</taxon>
        <taxon>Powellomycetaceae</taxon>
        <taxon>Geranomyces</taxon>
    </lineage>
</organism>
<proteinExistence type="predicted"/>
<sequence length="490" mass="54890">MSTAIWNQEFDQLVRAHPLLSWHQLTARFCEELDALPEPDNRLEKEKRLAAKLYHFGSCKKRFLEAQSGFHKILDIHSVQSDTTNVQAHTLNQLLGDAGNLKRPRTPTDHGVAAQGSPTTPPQVQQHRPTLGVSDYPGAEGLVSHIRSLHQAKKQDFIQLGCLFWGILDTDDKESLALLSNKLVTKIQRRVETTVTVARSDAMRHLLDIDKWQNLQSVSLVVDSLVSGGLTQLWREVGGDPVVSQSICKDQDARYIMASFLAMNRYIDNYAGRRLRNERTLDVHAVAPFAQLPFKHNGPTLYYGEIMSVADQAEKHDRCNDDQKKGKFCDFLYQISETESGVGENSGPFSRKHEAHPKENLTHLSKTAKSQLLALSVIAPLSDDLVVPFFHVFNLQVDFYVQFQFAPGLFARHKFWQVAFPQSDNDVQSVLELSHAFLAFRDIMEATACAASKGRARSGPRLMTGAPGPGLTHGVHTPKRVKTNAKENNE</sequence>
<reference evidence="2" key="1">
    <citation type="submission" date="2020-05" db="EMBL/GenBank/DDBJ databases">
        <title>Phylogenomic resolution of chytrid fungi.</title>
        <authorList>
            <person name="Stajich J.E."/>
            <person name="Amses K."/>
            <person name="Simmons R."/>
            <person name="Seto K."/>
            <person name="Myers J."/>
            <person name="Bonds A."/>
            <person name="Quandt C.A."/>
            <person name="Barry K."/>
            <person name="Liu P."/>
            <person name="Grigoriev I."/>
            <person name="Longcore J.E."/>
            <person name="James T.Y."/>
        </authorList>
    </citation>
    <scope>NUCLEOTIDE SEQUENCE</scope>
    <source>
        <strain evidence="2">JEL0379</strain>
    </source>
</reference>
<name>A0AAD5TGE5_9FUNG</name>
<gene>
    <name evidence="2" type="ORF">HDU87_002217</name>
</gene>
<comment type="caution">
    <text evidence="2">The sequence shown here is derived from an EMBL/GenBank/DDBJ whole genome shotgun (WGS) entry which is preliminary data.</text>
</comment>
<evidence type="ECO:0000313" key="3">
    <source>
        <dbReference type="Proteomes" id="UP001212152"/>
    </source>
</evidence>
<dbReference type="AlphaFoldDB" id="A0AAD5TGE5"/>
<dbReference type="Proteomes" id="UP001212152">
    <property type="component" value="Unassembled WGS sequence"/>
</dbReference>
<keyword evidence="3" id="KW-1185">Reference proteome</keyword>
<feature type="region of interest" description="Disordered" evidence="1">
    <location>
        <begin position="98"/>
        <end position="128"/>
    </location>
</feature>
<feature type="region of interest" description="Disordered" evidence="1">
    <location>
        <begin position="455"/>
        <end position="477"/>
    </location>
</feature>
<evidence type="ECO:0000256" key="1">
    <source>
        <dbReference type="SAM" id="MobiDB-lite"/>
    </source>
</evidence>
<feature type="compositionally biased region" description="Polar residues" evidence="1">
    <location>
        <begin position="116"/>
        <end position="128"/>
    </location>
</feature>
<dbReference type="EMBL" id="JADGJQ010000176">
    <property type="protein sequence ID" value="KAJ3166341.1"/>
    <property type="molecule type" value="Genomic_DNA"/>
</dbReference>
<accession>A0AAD5TGE5</accession>
<evidence type="ECO:0000313" key="2">
    <source>
        <dbReference type="EMBL" id="KAJ3166341.1"/>
    </source>
</evidence>